<keyword evidence="2" id="KW-1185">Reference proteome</keyword>
<proteinExistence type="predicted"/>
<evidence type="ECO:0000313" key="1">
    <source>
        <dbReference type="EMBL" id="KAJ8649212.1"/>
    </source>
</evidence>
<sequence length="365" mass="41859">MFVVQKLRHYLLSNTVYLISRINLLKVLVTKAGSLNARLAKWSILLSQFDIRYVPQKAIKGQALADFLVEHPLPKDSPLRDDLPDEPVYNMETSLSNASWDITSMVQPGQMKEGSWYRELAFFLLVSTTEYQALIIGLELTIESGITMLEAFGDSQLIVNQMNQKYDVWKPDLLPYYNKAQSLRQKFDVCHITQIHSGENIRADALAGLAASMAIQEGEGMQITVCQRRILPPLNTHQAVVECHRVVGSRISILKPPIGDWRDLFIDYIMFGILPEDPKEWVSIQRRAPNFHLDIPSKMLYRKTFNRVPLRCLSQQEAKKTLKEVHAGLYGAHQAGPKLYYDQIKRLDYYWSTMVVDAMQFAKHC</sequence>
<protein>
    <submittedName>
        <fullName evidence="1">Uncharacterized protein</fullName>
    </submittedName>
</protein>
<comment type="caution">
    <text evidence="1">The sequence shown here is derived from an EMBL/GenBank/DDBJ whole genome shotgun (WGS) entry which is preliminary data.</text>
</comment>
<reference evidence="1 2" key="1">
    <citation type="journal article" date="2022" name="Hortic Res">
        <title>A haplotype resolved chromosomal level avocado genome allows analysis of novel avocado genes.</title>
        <authorList>
            <person name="Nath O."/>
            <person name="Fletcher S.J."/>
            <person name="Hayward A."/>
            <person name="Shaw L.M."/>
            <person name="Masouleh A.K."/>
            <person name="Furtado A."/>
            <person name="Henry R.J."/>
            <person name="Mitter N."/>
        </authorList>
    </citation>
    <scope>NUCLEOTIDE SEQUENCE [LARGE SCALE GENOMIC DNA]</scope>
    <source>
        <strain evidence="2">cv. Hass</strain>
    </source>
</reference>
<name>A0ACC2MTT8_PERAE</name>
<dbReference type="EMBL" id="CM056809">
    <property type="protein sequence ID" value="KAJ8649212.1"/>
    <property type="molecule type" value="Genomic_DNA"/>
</dbReference>
<accession>A0ACC2MTT8</accession>
<evidence type="ECO:0000313" key="2">
    <source>
        <dbReference type="Proteomes" id="UP001234297"/>
    </source>
</evidence>
<organism evidence="1 2">
    <name type="scientific">Persea americana</name>
    <name type="common">Avocado</name>
    <dbReference type="NCBI Taxonomy" id="3435"/>
    <lineage>
        <taxon>Eukaryota</taxon>
        <taxon>Viridiplantae</taxon>
        <taxon>Streptophyta</taxon>
        <taxon>Embryophyta</taxon>
        <taxon>Tracheophyta</taxon>
        <taxon>Spermatophyta</taxon>
        <taxon>Magnoliopsida</taxon>
        <taxon>Magnoliidae</taxon>
        <taxon>Laurales</taxon>
        <taxon>Lauraceae</taxon>
        <taxon>Persea</taxon>
    </lineage>
</organism>
<dbReference type="Proteomes" id="UP001234297">
    <property type="component" value="Chromosome 1"/>
</dbReference>
<gene>
    <name evidence="1" type="ORF">MRB53_002235</name>
</gene>